<evidence type="ECO:0000256" key="2">
    <source>
        <dbReference type="ARBA" id="ARBA00009382"/>
    </source>
</evidence>
<evidence type="ECO:0000256" key="8">
    <source>
        <dbReference type="ARBA" id="ARBA00023242"/>
    </source>
</evidence>
<dbReference type="eggNOG" id="ENOG502S2FW">
    <property type="taxonomic scope" value="Eukaryota"/>
</dbReference>
<dbReference type="Pfam" id="PF00172">
    <property type="entry name" value="Zn_clus"/>
    <property type="match status" value="1"/>
</dbReference>
<name>G8Y293_PICSO</name>
<dbReference type="OrthoDB" id="2740448at2759"/>
<organism evidence="10 11">
    <name type="scientific">Pichia sorbitophila (strain ATCC MYA-4447 / BCRC 22081 / CBS 7064 / NBRC 10061 / NRRL Y-12695)</name>
    <name type="common">Hybrid yeast</name>
    <dbReference type="NCBI Taxonomy" id="559304"/>
    <lineage>
        <taxon>Eukaryota</taxon>
        <taxon>Fungi</taxon>
        <taxon>Dikarya</taxon>
        <taxon>Ascomycota</taxon>
        <taxon>Saccharomycotina</taxon>
        <taxon>Pichiomycetes</taxon>
        <taxon>Debaryomycetaceae</taxon>
        <taxon>Millerozyma</taxon>
    </lineage>
</organism>
<feature type="domain" description="Zn(2)-C6 fungal-type" evidence="9">
    <location>
        <begin position="5"/>
        <end position="34"/>
    </location>
</feature>
<comment type="similarity">
    <text evidence="2">Belongs to the MAL13 family.</text>
</comment>
<evidence type="ECO:0000256" key="5">
    <source>
        <dbReference type="ARBA" id="ARBA00023015"/>
    </source>
</evidence>
<dbReference type="PANTHER" id="PTHR31668:SF18">
    <property type="entry name" value="MALTOSE FERMENTATION REGULATORY PROTEIN MAL13-RELATED"/>
    <property type="match status" value="1"/>
</dbReference>
<evidence type="ECO:0000256" key="7">
    <source>
        <dbReference type="ARBA" id="ARBA00023163"/>
    </source>
</evidence>
<keyword evidence="7" id="KW-0804">Transcription</keyword>
<proteinExistence type="inferred from homology"/>
<evidence type="ECO:0000313" key="10">
    <source>
        <dbReference type="EMBL" id="CCE85904.1"/>
    </source>
</evidence>
<dbReference type="SMART" id="SM00066">
    <property type="entry name" value="GAL4"/>
    <property type="match status" value="1"/>
</dbReference>
<accession>G8Y293</accession>
<dbReference type="EMBL" id="FO082047">
    <property type="protein sequence ID" value="CCE85904.1"/>
    <property type="molecule type" value="Genomic_DNA"/>
</dbReference>
<keyword evidence="3" id="KW-0479">Metal-binding</keyword>
<keyword evidence="11" id="KW-1185">Reference proteome</keyword>
<dbReference type="Proteomes" id="UP000005222">
    <property type="component" value="Chromosome M"/>
</dbReference>
<dbReference type="CDD" id="cd00067">
    <property type="entry name" value="GAL4"/>
    <property type="match status" value="1"/>
</dbReference>
<keyword evidence="4" id="KW-0862">Zinc</keyword>
<comment type="subcellular location">
    <subcellularLocation>
        <location evidence="1">Nucleus</location>
    </subcellularLocation>
</comment>
<dbReference type="HOGENOM" id="CLU_016574_6_1_1"/>
<dbReference type="InterPro" id="IPR001138">
    <property type="entry name" value="Zn2Cys6_DnaBD"/>
</dbReference>
<dbReference type="GO" id="GO:0003677">
    <property type="term" value="F:DNA binding"/>
    <property type="evidence" value="ECO:0007669"/>
    <property type="project" value="UniProtKB-KW"/>
</dbReference>
<keyword evidence="6" id="KW-0238">DNA-binding</keyword>
<dbReference type="InterPro" id="IPR050797">
    <property type="entry name" value="Carb_Metab_Trans_Reg"/>
</dbReference>
<dbReference type="Pfam" id="PF04082">
    <property type="entry name" value="Fungal_trans"/>
    <property type="match status" value="1"/>
</dbReference>
<dbReference type="GO" id="GO:0006351">
    <property type="term" value="P:DNA-templated transcription"/>
    <property type="evidence" value="ECO:0007669"/>
    <property type="project" value="InterPro"/>
</dbReference>
<keyword evidence="5" id="KW-0805">Transcription regulation</keyword>
<evidence type="ECO:0000256" key="6">
    <source>
        <dbReference type="ARBA" id="ARBA00023125"/>
    </source>
</evidence>
<dbReference type="GO" id="GO:0008270">
    <property type="term" value="F:zinc ion binding"/>
    <property type="evidence" value="ECO:0007669"/>
    <property type="project" value="InterPro"/>
</dbReference>
<dbReference type="PROSITE" id="PS50048">
    <property type="entry name" value="ZN2_CY6_FUNGAL_2"/>
    <property type="match status" value="1"/>
</dbReference>
<dbReference type="InParanoid" id="G8Y293"/>
<dbReference type="GO" id="GO:0005634">
    <property type="term" value="C:nucleus"/>
    <property type="evidence" value="ECO:0007669"/>
    <property type="project" value="UniProtKB-SubCell"/>
</dbReference>
<dbReference type="InterPro" id="IPR036864">
    <property type="entry name" value="Zn2-C6_fun-type_DNA-bd_sf"/>
</dbReference>
<keyword evidence="8" id="KW-0539">Nucleus</keyword>
<dbReference type="InterPro" id="IPR007219">
    <property type="entry name" value="XnlR_reg_dom"/>
</dbReference>
<gene>
    <name evidence="10" type="primary">Piso0_005543</name>
    <name evidence="10" type="ORF">GNLVRS01_PISO0M16974g</name>
</gene>
<dbReference type="AlphaFoldDB" id="G8Y293"/>
<dbReference type="SUPFAM" id="SSF57701">
    <property type="entry name" value="Zn2/Cys6 DNA-binding domain"/>
    <property type="match status" value="1"/>
</dbReference>
<dbReference type="STRING" id="559304.G8Y293"/>
<dbReference type="PROSITE" id="PS00463">
    <property type="entry name" value="ZN2_CY6_FUNGAL_1"/>
    <property type="match status" value="1"/>
</dbReference>
<dbReference type="PANTHER" id="PTHR31668">
    <property type="entry name" value="GLUCOSE TRANSPORT TRANSCRIPTION REGULATOR RGT1-RELATED-RELATED"/>
    <property type="match status" value="1"/>
</dbReference>
<dbReference type="CDD" id="cd12148">
    <property type="entry name" value="fungal_TF_MHR"/>
    <property type="match status" value="1"/>
</dbReference>
<evidence type="ECO:0000256" key="4">
    <source>
        <dbReference type="ARBA" id="ARBA00022833"/>
    </source>
</evidence>
<evidence type="ECO:0000313" key="11">
    <source>
        <dbReference type="Proteomes" id="UP000005222"/>
    </source>
</evidence>
<dbReference type="GO" id="GO:0000981">
    <property type="term" value="F:DNA-binding transcription factor activity, RNA polymerase II-specific"/>
    <property type="evidence" value="ECO:0007669"/>
    <property type="project" value="InterPro"/>
</dbReference>
<evidence type="ECO:0000259" key="9">
    <source>
        <dbReference type="PROSITE" id="PS50048"/>
    </source>
</evidence>
<evidence type="ECO:0000256" key="1">
    <source>
        <dbReference type="ARBA" id="ARBA00004123"/>
    </source>
</evidence>
<dbReference type="Gene3D" id="4.10.240.10">
    <property type="entry name" value="Zn(2)-C6 fungal-type DNA-binding domain"/>
    <property type="match status" value="1"/>
</dbReference>
<reference evidence="10 11" key="1">
    <citation type="journal article" date="2012" name="G3 (Bethesda)">
        <title>Pichia sorbitophila, an interspecies yeast hybrid reveals early steps of genome resolution following polyploidization.</title>
        <authorList>
            <person name="Leh Louis V."/>
            <person name="Despons L."/>
            <person name="Friedrich A."/>
            <person name="Martin T."/>
            <person name="Durrens P."/>
            <person name="Casaregola S."/>
            <person name="Neuveglise C."/>
            <person name="Fairhead C."/>
            <person name="Marck C."/>
            <person name="Cruz J.A."/>
            <person name="Straub M.L."/>
            <person name="Kugler V."/>
            <person name="Sacerdot C."/>
            <person name="Uzunov Z."/>
            <person name="Thierry A."/>
            <person name="Weiss S."/>
            <person name="Bleykasten C."/>
            <person name="De Montigny J."/>
            <person name="Jacques N."/>
            <person name="Jung P."/>
            <person name="Lemaire M."/>
            <person name="Mallet S."/>
            <person name="Morel G."/>
            <person name="Richard G.F."/>
            <person name="Sarkar A."/>
            <person name="Savel G."/>
            <person name="Schacherer J."/>
            <person name="Seret M.L."/>
            <person name="Talla E."/>
            <person name="Samson G."/>
            <person name="Jubin C."/>
            <person name="Poulain J."/>
            <person name="Vacherie B."/>
            <person name="Barbe V."/>
            <person name="Pelletier E."/>
            <person name="Sherman D.J."/>
            <person name="Westhof E."/>
            <person name="Weissenbach J."/>
            <person name="Baret P.V."/>
            <person name="Wincker P."/>
            <person name="Gaillardin C."/>
            <person name="Dujon B."/>
            <person name="Souciet J.L."/>
        </authorList>
    </citation>
    <scope>NUCLEOTIDE SEQUENCE [LARGE SCALE GENOMIC DNA]</scope>
    <source>
        <strain evidence="11">ATCC MYA-4447 / BCRC 22081 / CBS 7064 / NBRC 10061 / NRRL Y-12695</strain>
    </source>
</reference>
<protein>
    <submittedName>
        <fullName evidence="10">Piso0_005543 protein</fullName>
    </submittedName>
</protein>
<sequence length="437" mass="50955">MTAIACDACALRKVRCNGEQPCFYCKLKGKPCLYTRHQQKRGPKNLYPKTLRRIINQGPKSDKIISSERIEELLGLYEKYYYTIWPVVSTDLIIENLKRAEDNLSLDVAYLISAVLLNRPSFVNYFYQSKLENPPKVAYDLVLKTTENLNDMSKRFLISENKVLCYYFLHIYYRSCQESNEMSKLYLREAITTAHLLGLHDPTTYDDMGREEIHKKRKLYYLLFIAERYMALNCRLPLLLQASIPIPEISEEKDFHRIDGFLEIIKLVEIPSSDIYDLLSNRKSIVDQIELTRIIKEMHETFATKYGDCMSYLDIANISLYKCWIQAVLLKEGYIFFIPDQENLKTYAIQIAQYFLNTITQLDSVFLEISDSGDYSFLNAILKFFKSVVGDTIEREMENSYESDVLHLIIKSCSNSSPNFRYVSIKSQITSNHVSED</sequence>
<evidence type="ECO:0000256" key="3">
    <source>
        <dbReference type="ARBA" id="ARBA00022723"/>
    </source>
</evidence>